<dbReference type="AlphaFoldDB" id="A0A3Q9FTF4"/>
<dbReference type="OrthoDB" id="9815577at2"/>
<dbReference type="GO" id="GO:0012505">
    <property type="term" value="C:endomembrane system"/>
    <property type="evidence" value="ECO:0007669"/>
    <property type="project" value="UniProtKB-SubCell"/>
</dbReference>
<dbReference type="InterPro" id="IPR027705">
    <property type="entry name" value="Flotillin_fam"/>
</dbReference>
<feature type="transmembrane region" description="Helical" evidence="3">
    <location>
        <begin position="6"/>
        <end position="28"/>
    </location>
</feature>
<keyword evidence="3" id="KW-1133">Transmembrane helix</keyword>
<gene>
    <name evidence="4" type="ORF">EI427_18870</name>
</gene>
<evidence type="ECO:0000313" key="4">
    <source>
        <dbReference type="EMBL" id="AZQ64214.1"/>
    </source>
</evidence>
<dbReference type="GO" id="GO:0005886">
    <property type="term" value="C:plasma membrane"/>
    <property type="evidence" value="ECO:0007669"/>
    <property type="project" value="TreeGrafter"/>
</dbReference>
<evidence type="ECO:0000256" key="2">
    <source>
        <dbReference type="SAM" id="Coils"/>
    </source>
</evidence>
<reference evidence="4 5" key="1">
    <citation type="submission" date="2018-12" db="EMBL/GenBank/DDBJ databases">
        <title>Flammeovirga pectinis sp. nov., isolated from the gut of the Korean scallop, Patinopecten yessoensis.</title>
        <authorList>
            <person name="Bae J.-W."/>
            <person name="Jeong Y.-S."/>
            <person name="Kang W."/>
        </authorList>
    </citation>
    <scope>NUCLEOTIDE SEQUENCE [LARGE SCALE GENOMIC DNA]</scope>
    <source>
        <strain evidence="4 5">L12M1</strain>
    </source>
</reference>
<organism evidence="4 5">
    <name type="scientific">Flammeovirga pectinis</name>
    <dbReference type="NCBI Taxonomy" id="2494373"/>
    <lineage>
        <taxon>Bacteria</taxon>
        <taxon>Pseudomonadati</taxon>
        <taxon>Bacteroidota</taxon>
        <taxon>Cytophagia</taxon>
        <taxon>Cytophagales</taxon>
        <taxon>Flammeovirgaceae</taxon>
        <taxon>Flammeovirga</taxon>
    </lineage>
</organism>
<keyword evidence="5" id="KW-1185">Reference proteome</keyword>
<name>A0A3Q9FTF4_9BACT</name>
<feature type="coiled-coil region" evidence="2">
    <location>
        <begin position="308"/>
        <end position="355"/>
    </location>
</feature>
<comment type="subcellular location">
    <subcellularLocation>
        <location evidence="1">Endomembrane system</location>
    </subcellularLocation>
</comment>
<dbReference type="InterPro" id="IPR036013">
    <property type="entry name" value="Band_7/SPFH_dom_sf"/>
</dbReference>
<dbReference type="Gene3D" id="3.30.479.30">
    <property type="entry name" value="Band 7 domain"/>
    <property type="match status" value="1"/>
</dbReference>
<dbReference type="PANTHER" id="PTHR13806:SF31">
    <property type="entry name" value="FLOTILLIN-LIKE PROTEIN 1-RELATED"/>
    <property type="match status" value="1"/>
</dbReference>
<accession>A0A3Q9FTF4</accession>
<evidence type="ECO:0000313" key="5">
    <source>
        <dbReference type="Proteomes" id="UP000267268"/>
    </source>
</evidence>
<keyword evidence="2" id="KW-0175">Coiled coil</keyword>
<proteinExistence type="predicted"/>
<keyword evidence="3" id="KW-0812">Transmembrane</keyword>
<dbReference type="EMBL" id="CP034562">
    <property type="protein sequence ID" value="AZQ64214.1"/>
    <property type="molecule type" value="Genomic_DNA"/>
</dbReference>
<dbReference type="KEGG" id="fll:EI427_18870"/>
<dbReference type="SUPFAM" id="SSF117892">
    <property type="entry name" value="Band 7/SPFH domain"/>
    <property type="match status" value="1"/>
</dbReference>
<feature type="coiled-coil region" evidence="2">
    <location>
        <begin position="395"/>
        <end position="424"/>
    </location>
</feature>
<evidence type="ECO:0000256" key="3">
    <source>
        <dbReference type="SAM" id="Phobius"/>
    </source>
</evidence>
<keyword evidence="3" id="KW-0472">Membrane</keyword>
<protein>
    <submittedName>
        <fullName evidence="4">Flotillin family protein</fullName>
    </submittedName>
</protein>
<dbReference type="PANTHER" id="PTHR13806">
    <property type="entry name" value="FLOTILLIN-RELATED"/>
    <property type="match status" value="1"/>
</dbReference>
<feature type="coiled-coil region" evidence="2">
    <location>
        <begin position="500"/>
        <end position="542"/>
    </location>
</feature>
<evidence type="ECO:0000256" key="1">
    <source>
        <dbReference type="ARBA" id="ARBA00004308"/>
    </source>
</evidence>
<dbReference type="Proteomes" id="UP000267268">
    <property type="component" value="Chromosome 1"/>
</dbReference>
<dbReference type="RefSeq" id="WP_126617679.1">
    <property type="nucleotide sequence ID" value="NZ_CP034562.1"/>
</dbReference>
<sequence>MDSQMLMAVMGIAAVLIFGTLGSIISFYKKVHQGKALVRTGMGGLRVITQNGGFVIPIIHKAERMDVSLKSIEISREGKQGLICQDNLRADIRVVFFIRVNNQEEDIATVAQTVGCERASDTELLFSLFEAKFSEALKTIGKRFDFIELYTSREKMKQEVIDIIGTDLNGYVLDDCAIDYLEQTKIDYLDPDNILDAEGIKKIIDLTANQKIQANLIKNEEEKKIKKQDVEKIEAVLILDKQKVEAEERQKREIETLRAREESVTETVVQEERLKAEKAKLLVDEELEIQEKNKEREVLVASKNIEKTEALENEKIDREQKLAQTEKDKFVELAIIAKEKSLEEQKRDIQDVIKERIAVQKSVVEEEERIKDTQAFSEAQRVKKVAITLAEQKAEESLMAELKAAEAAKEASKLKAEQQKIEAAADFETSNQKAAAIKTLAEAKVKEQATEGFAQAQVSEAKSLAKEKEAIAEAQFIATTSEAQATANRQLGEAEAEVLRKKMIAEAEGMEQKSKAIELEGLAEAKVLEQKALIEAQRIEAEAKAAQHMDGAILELEKFKLQLNQEKDLSLAKFEMQQELTKAQATVMAEAVKSSDIRIVGGETQVYDRIIKSISMGDAVDSFFEASSVATEVKENLLDDSDGKNIIGKVKGFIDQFGISTEDIKNLSVAGLLSKMKVMAQDDQSKTWLDSALLTAEKSGIANIAAGTLLN</sequence>